<dbReference type="Proteomes" id="UP000198636">
    <property type="component" value="Unassembled WGS sequence"/>
</dbReference>
<keyword evidence="3" id="KW-0645">Protease</keyword>
<feature type="transmembrane region" description="Helical" evidence="8">
    <location>
        <begin position="99"/>
        <end position="125"/>
    </location>
</feature>
<feature type="transmembrane region" description="Helical" evidence="8">
    <location>
        <begin position="6"/>
        <end position="23"/>
    </location>
</feature>
<evidence type="ECO:0000313" key="10">
    <source>
        <dbReference type="Proteomes" id="UP000198636"/>
    </source>
</evidence>
<reference evidence="9 10" key="1">
    <citation type="submission" date="2016-10" db="EMBL/GenBank/DDBJ databases">
        <authorList>
            <person name="de Groot N.N."/>
        </authorList>
    </citation>
    <scope>NUCLEOTIDE SEQUENCE [LARGE SCALE GENOMIC DNA]</scope>
    <source>
        <strain evidence="9 10">DSM 18978</strain>
    </source>
</reference>
<feature type="transmembrane region" description="Helical" evidence="8">
    <location>
        <begin position="70"/>
        <end position="87"/>
    </location>
</feature>
<dbReference type="OrthoDB" id="1955574at2"/>
<organism evidence="9 10">
    <name type="scientific">Alkaliphilus peptidifermentans DSM 18978</name>
    <dbReference type="NCBI Taxonomy" id="1120976"/>
    <lineage>
        <taxon>Bacteria</taxon>
        <taxon>Bacillati</taxon>
        <taxon>Bacillota</taxon>
        <taxon>Clostridia</taxon>
        <taxon>Peptostreptococcales</taxon>
        <taxon>Natronincolaceae</taxon>
        <taxon>Alkaliphilus</taxon>
    </lineage>
</organism>
<evidence type="ECO:0000256" key="3">
    <source>
        <dbReference type="ARBA" id="ARBA00022670"/>
    </source>
</evidence>
<keyword evidence="10" id="KW-1185">Reference proteome</keyword>
<evidence type="ECO:0000256" key="1">
    <source>
        <dbReference type="ARBA" id="ARBA00004651"/>
    </source>
</evidence>
<name>A0A1G5FUX3_9FIRM</name>
<dbReference type="GO" id="GO:0006508">
    <property type="term" value="P:proteolysis"/>
    <property type="evidence" value="ECO:0007669"/>
    <property type="project" value="UniProtKB-KW"/>
</dbReference>
<dbReference type="InterPro" id="IPR027551">
    <property type="entry name" value="Exosort_XrtK"/>
</dbReference>
<keyword evidence="5" id="KW-0378">Hydrolase</keyword>
<gene>
    <name evidence="9" type="ORF">SAMN03080606_01497</name>
</gene>
<dbReference type="GO" id="GO:0008233">
    <property type="term" value="F:peptidase activity"/>
    <property type="evidence" value="ECO:0007669"/>
    <property type="project" value="UniProtKB-KW"/>
</dbReference>
<keyword evidence="4 8" id="KW-0812">Transmembrane</keyword>
<evidence type="ECO:0000256" key="7">
    <source>
        <dbReference type="ARBA" id="ARBA00023136"/>
    </source>
</evidence>
<dbReference type="EMBL" id="FMUS01000008">
    <property type="protein sequence ID" value="SCY42954.1"/>
    <property type="molecule type" value="Genomic_DNA"/>
</dbReference>
<dbReference type="InterPro" id="IPR026392">
    <property type="entry name" value="Exo/Archaeosortase_dom"/>
</dbReference>
<dbReference type="RefSeq" id="WP_091541800.1">
    <property type="nucleotide sequence ID" value="NZ_FMUS01000008.1"/>
</dbReference>
<feature type="transmembrane region" description="Helical" evidence="8">
    <location>
        <begin position="30"/>
        <end position="50"/>
    </location>
</feature>
<keyword evidence="7 8" id="KW-0472">Membrane</keyword>
<protein>
    <submittedName>
        <fullName evidence="9">Exosortase K</fullName>
    </submittedName>
</protein>
<evidence type="ECO:0000256" key="5">
    <source>
        <dbReference type="ARBA" id="ARBA00022801"/>
    </source>
</evidence>
<proteinExistence type="predicted"/>
<dbReference type="NCBIfam" id="TIGR04287">
    <property type="entry name" value="exosort_XrtK"/>
    <property type="match status" value="1"/>
</dbReference>
<dbReference type="NCBIfam" id="TIGR04178">
    <property type="entry name" value="exo_archaeo"/>
    <property type="match status" value="1"/>
</dbReference>
<accession>A0A1G5FUX3</accession>
<evidence type="ECO:0000256" key="2">
    <source>
        <dbReference type="ARBA" id="ARBA00022475"/>
    </source>
</evidence>
<feature type="transmembrane region" description="Helical" evidence="8">
    <location>
        <begin position="137"/>
        <end position="158"/>
    </location>
</feature>
<evidence type="ECO:0000256" key="4">
    <source>
        <dbReference type="ARBA" id="ARBA00022692"/>
    </source>
</evidence>
<evidence type="ECO:0000256" key="6">
    <source>
        <dbReference type="ARBA" id="ARBA00022989"/>
    </source>
</evidence>
<sequence length="173" mass="19784">MNILFYIVTVIIVLAIQALQMFGNVEGLFFILRPVVAFLELFLSTTFTYYEGIGFISPDLHINISKACSGVNFFSMTFLMLVFSFISKLKGVKLKWLALIDFLVFSYLLTIFVNGSRIIVTVFVMNLGVFPARYEAIVHQTLGVFFYLGFLLLTHIIYTKLIKKLGETYEEII</sequence>
<keyword evidence="6 8" id="KW-1133">Transmembrane helix</keyword>
<evidence type="ECO:0000313" key="9">
    <source>
        <dbReference type="EMBL" id="SCY42954.1"/>
    </source>
</evidence>
<dbReference type="AlphaFoldDB" id="A0A1G5FUX3"/>
<dbReference type="GO" id="GO:0005886">
    <property type="term" value="C:plasma membrane"/>
    <property type="evidence" value="ECO:0007669"/>
    <property type="project" value="UniProtKB-SubCell"/>
</dbReference>
<dbReference type="STRING" id="1120976.SAMN03080606_01497"/>
<evidence type="ECO:0000256" key="8">
    <source>
        <dbReference type="SAM" id="Phobius"/>
    </source>
</evidence>
<keyword evidence="2" id="KW-1003">Cell membrane</keyword>
<comment type="subcellular location">
    <subcellularLocation>
        <location evidence="1">Cell membrane</location>
        <topology evidence="1">Multi-pass membrane protein</topology>
    </subcellularLocation>
</comment>